<keyword evidence="2" id="KW-1185">Reference proteome</keyword>
<gene>
    <name evidence="3" type="primary">LOC111121885</name>
</gene>
<evidence type="ECO:0000256" key="1">
    <source>
        <dbReference type="SAM" id="SignalP"/>
    </source>
</evidence>
<evidence type="ECO:0000313" key="2">
    <source>
        <dbReference type="Proteomes" id="UP000694844"/>
    </source>
</evidence>
<name>A0A8B8CT90_CRAVI</name>
<feature type="chain" id="PRO_5034999779" evidence="1">
    <location>
        <begin position="22"/>
        <end position="99"/>
    </location>
</feature>
<keyword evidence="1" id="KW-0732">Signal</keyword>
<dbReference type="KEGG" id="cvn:111121885"/>
<dbReference type="AlphaFoldDB" id="A0A8B8CT90"/>
<dbReference type="Proteomes" id="UP000694844">
    <property type="component" value="Chromosome 2"/>
</dbReference>
<reference evidence="3" key="1">
    <citation type="submission" date="2025-08" db="UniProtKB">
        <authorList>
            <consortium name="RefSeq"/>
        </authorList>
    </citation>
    <scope>IDENTIFICATION</scope>
    <source>
        <tissue evidence="3">Whole sample</tissue>
    </source>
</reference>
<dbReference type="OrthoDB" id="6063061at2759"/>
<organism evidence="2 3">
    <name type="scientific">Crassostrea virginica</name>
    <name type="common">Eastern oyster</name>
    <dbReference type="NCBI Taxonomy" id="6565"/>
    <lineage>
        <taxon>Eukaryota</taxon>
        <taxon>Metazoa</taxon>
        <taxon>Spiralia</taxon>
        <taxon>Lophotrochozoa</taxon>
        <taxon>Mollusca</taxon>
        <taxon>Bivalvia</taxon>
        <taxon>Autobranchia</taxon>
        <taxon>Pteriomorphia</taxon>
        <taxon>Ostreida</taxon>
        <taxon>Ostreoidea</taxon>
        <taxon>Ostreidae</taxon>
        <taxon>Crassostrea</taxon>
    </lineage>
</organism>
<sequence>MNRSILLICLCVVLMAIQVSSTKNNECTKRAIKYYPQKYCSNYSWWNWWCTRHSYRQAADGYSTKKVCCPGWKGSDCSTPICRRPCAERQKCTAPDICS</sequence>
<dbReference type="RefSeq" id="XP_022319067.1">
    <property type="nucleotide sequence ID" value="XM_022463359.1"/>
</dbReference>
<feature type="signal peptide" evidence="1">
    <location>
        <begin position="1"/>
        <end position="21"/>
    </location>
</feature>
<dbReference type="GeneID" id="111121885"/>
<proteinExistence type="predicted"/>
<evidence type="ECO:0000313" key="3">
    <source>
        <dbReference type="RefSeq" id="XP_022319067.1"/>
    </source>
</evidence>
<accession>A0A8B8CT90</accession>
<protein>
    <submittedName>
        <fullName evidence="3">Anterior pharynx in excess protein 1-like</fullName>
    </submittedName>
</protein>
<dbReference type="Gene3D" id="2.10.25.10">
    <property type="entry name" value="Laminin"/>
    <property type="match status" value="1"/>
</dbReference>